<evidence type="ECO:0000313" key="10">
    <source>
        <dbReference type="EMBL" id="MBB6431332.1"/>
    </source>
</evidence>
<feature type="binding site" evidence="8">
    <location>
        <begin position="10"/>
        <end position="18"/>
    </location>
    <ligand>
        <name>ATP</name>
        <dbReference type="ChEBI" id="CHEBI:30616"/>
    </ligand>
</feature>
<dbReference type="InterPro" id="IPR003136">
    <property type="entry name" value="Cytidylate_kin"/>
</dbReference>
<organism evidence="10 11">
    <name type="scientific">Algisphaera agarilytica</name>
    <dbReference type="NCBI Taxonomy" id="1385975"/>
    <lineage>
        <taxon>Bacteria</taxon>
        <taxon>Pseudomonadati</taxon>
        <taxon>Planctomycetota</taxon>
        <taxon>Phycisphaerae</taxon>
        <taxon>Phycisphaerales</taxon>
        <taxon>Phycisphaeraceae</taxon>
        <taxon>Algisphaera</taxon>
    </lineage>
</organism>
<evidence type="ECO:0000256" key="6">
    <source>
        <dbReference type="ARBA" id="ARBA00047615"/>
    </source>
</evidence>
<dbReference type="NCBIfam" id="TIGR00017">
    <property type="entry name" value="cmk"/>
    <property type="match status" value="1"/>
</dbReference>
<evidence type="ECO:0000256" key="2">
    <source>
        <dbReference type="ARBA" id="ARBA00022679"/>
    </source>
</evidence>
<gene>
    <name evidence="8" type="primary">cmk</name>
    <name evidence="10" type="ORF">HNQ40_003138</name>
</gene>
<keyword evidence="2 8" id="KW-0808">Transferase</keyword>
<dbReference type="GO" id="GO:0005737">
    <property type="term" value="C:cytoplasm"/>
    <property type="evidence" value="ECO:0007669"/>
    <property type="project" value="UniProtKB-SubCell"/>
</dbReference>
<dbReference type="GO" id="GO:0036431">
    <property type="term" value="F:dCMP kinase activity"/>
    <property type="evidence" value="ECO:0007669"/>
    <property type="project" value="InterPro"/>
</dbReference>
<comment type="catalytic activity">
    <reaction evidence="7 8">
        <text>CMP + ATP = CDP + ADP</text>
        <dbReference type="Rhea" id="RHEA:11600"/>
        <dbReference type="ChEBI" id="CHEBI:30616"/>
        <dbReference type="ChEBI" id="CHEBI:58069"/>
        <dbReference type="ChEBI" id="CHEBI:60377"/>
        <dbReference type="ChEBI" id="CHEBI:456216"/>
        <dbReference type="EC" id="2.7.4.25"/>
    </reaction>
</comment>
<evidence type="ECO:0000313" key="11">
    <source>
        <dbReference type="Proteomes" id="UP000541810"/>
    </source>
</evidence>
<evidence type="ECO:0000256" key="3">
    <source>
        <dbReference type="ARBA" id="ARBA00022741"/>
    </source>
</evidence>
<dbReference type="EC" id="2.7.4.25" evidence="8"/>
<dbReference type="SUPFAM" id="SSF52540">
    <property type="entry name" value="P-loop containing nucleoside triphosphate hydrolases"/>
    <property type="match status" value="1"/>
</dbReference>
<dbReference type="HAMAP" id="MF_00238">
    <property type="entry name" value="Cytidyl_kinase_type1"/>
    <property type="match status" value="1"/>
</dbReference>
<comment type="catalytic activity">
    <reaction evidence="6 8">
        <text>dCMP + ATP = dCDP + ADP</text>
        <dbReference type="Rhea" id="RHEA:25094"/>
        <dbReference type="ChEBI" id="CHEBI:30616"/>
        <dbReference type="ChEBI" id="CHEBI:57566"/>
        <dbReference type="ChEBI" id="CHEBI:58593"/>
        <dbReference type="ChEBI" id="CHEBI:456216"/>
        <dbReference type="EC" id="2.7.4.25"/>
    </reaction>
</comment>
<comment type="similarity">
    <text evidence="1 8">Belongs to the cytidylate kinase family. Type 1 subfamily.</text>
</comment>
<dbReference type="Pfam" id="PF02224">
    <property type="entry name" value="Cytidylate_kin"/>
    <property type="match status" value="1"/>
</dbReference>
<dbReference type="Gene3D" id="3.40.50.300">
    <property type="entry name" value="P-loop containing nucleotide triphosphate hydrolases"/>
    <property type="match status" value="1"/>
</dbReference>
<evidence type="ECO:0000259" key="9">
    <source>
        <dbReference type="Pfam" id="PF02224"/>
    </source>
</evidence>
<name>A0A7X0H925_9BACT</name>
<sequence>MDRLIVTLDGPAGSGKSTVARRLAHRLGLDFLDTGAMYRGITAKALDRGIDIEDEAYAVVELARNAQIRFDWETDPPTLYINDINVTPRLRDKDVVRRVSDVAAMDAVRQVLVKAQQRIGEAHPGLVTEGRDQGSVVFPDAEAKFYLDASPQIRAERRAAQVREMGRHVDLEAIRNSIILRDRKDSSRKTGPLLCPEDAEKIDTSAMTLDEVVDLLEGKVRVVKDQLEGGA</sequence>
<proteinExistence type="inferred from homology"/>
<keyword evidence="3 8" id="KW-0547">Nucleotide-binding</keyword>
<evidence type="ECO:0000256" key="5">
    <source>
        <dbReference type="ARBA" id="ARBA00022840"/>
    </source>
</evidence>
<evidence type="ECO:0000256" key="1">
    <source>
        <dbReference type="ARBA" id="ARBA00009427"/>
    </source>
</evidence>
<keyword evidence="8" id="KW-0963">Cytoplasm</keyword>
<accession>A0A7X0H925</accession>
<comment type="caution">
    <text evidence="10">The sequence shown here is derived from an EMBL/GenBank/DDBJ whole genome shotgun (WGS) entry which is preliminary data.</text>
</comment>
<evidence type="ECO:0000256" key="8">
    <source>
        <dbReference type="HAMAP-Rule" id="MF_00238"/>
    </source>
</evidence>
<dbReference type="RefSeq" id="WP_184678810.1">
    <property type="nucleotide sequence ID" value="NZ_JACHGY010000001.1"/>
</dbReference>
<comment type="subcellular location">
    <subcellularLocation>
        <location evidence="8">Cytoplasm</location>
    </subcellularLocation>
</comment>
<dbReference type="AlphaFoldDB" id="A0A7X0H925"/>
<keyword evidence="5 8" id="KW-0067">ATP-binding</keyword>
<dbReference type="CDD" id="cd02020">
    <property type="entry name" value="CMPK"/>
    <property type="match status" value="1"/>
</dbReference>
<dbReference type="GO" id="GO:0005524">
    <property type="term" value="F:ATP binding"/>
    <property type="evidence" value="ECO:0007669"/>
    <property type="project" value="UniProtKB-UniRule"/>
</dbReference>
<dbReference type="EMBL" id="JACHGY010000001">
    <property type="protein sequence ID" value="MBB6431332.1"/>
    <property type="molecule type" value="Genomic_DNA"/>
</dbReference>
<keyword evidence="4 8" id="KW-0418">Kinase</keyword>
<dbReference type="InterPro" id="IPR011994">
    <property type="entry name" value="Cytidylate_kinase_dom"/>
</dbReference>
<feature type="domain" description="Cytidylate kinase" evidence="9">
    <location>
        <begin position="6"/>
        <end position="216"/>
    </location>
</feature>
<dbReference type="GO" id="GO:0006220">
    <property type="term" value="P:pyrimidine nucleotide metabolic process"/>
    <property type="evidence" value="ECO:0007669"/>
    <property type="project" value="UniProtKB-UniRule"/>
</dbReference>
<evidence type="ECO:0000256" key="7">
    <source>
        <dbReference type="ARBA" id="ARBA00048478"/>
    </source>
</evidence>
<dbReference type="InterPro" id="IPR027417">
    <property type="entry name" value="P-loop_NTPase"/>
</dbReference>
<keyword evidence="11" id="KW-1185">Reference proteome</keyword>
<evidence type="ECO:0000256" key="4">
    <source>
        <dbReference type="ARBA" id="ARBA00022777"/>
    </source>
</evidence>
<protein>
    <recommendedName>
        <fullName evidence="8">Cytidylate kinase</fullName>
        <shortName evidence="8">CK</shortName>
        <ecNumber evidence="8">2.7.4.25</ecNumber>
    </recommendedName>
    <alternativeName>
        <fullName evidence="8">Cytidine monophosphate kinase</fullName>
        <shortName evidence="8">CMP kinase</shortName>
    </alternativeName>
</protein>
<dbReference type="Proteomes" id="UP000541810">
    <property type="component" value="Unassembled WGS sequence"/>
</dbReference>
<reference evidence="10 11" key="1">
    <citation type="submission" date="2020-08" db="EMBL/GenBank/DDBJ databases">
        <title>Genomic Encyclopedia of Type Strains, Phase IV (KMG-IV): sequencing the most valuable type-strain genomes for metagenomic binning, comparative biology and taxonomic classification.</title>
        <authorList>
            <person name="Goeker M."/>
        </authorList>
    </citation>
    <scope>NUCLEOTIDE SEQUENCE [LARGE SCALE GENOMIC DNA]</scope>
    <source>
        <strain evidence="10 11">DSM 103725</strain>
    </source>
</reference>